<reference evidence="13" key="3">
    <citation type="submission" date="2018-08" db="UniProtKB">
        <authorList>
            <consortium name="EnsemblPlants"/>
        </authorList>
    </citation>
    <scope>IDENTIFICATION</scope>
    <source>
        <strain evidence="13">cv. Bd21</strain>
    </source>
</reference>
<feature type="compositionally biased region" description="Basic residues" evidence="10">
    <location>
        <begin position="56"/>
        <end position="67"/>
    </location>
</feature>
<evidence type="ECO:0000256" key="1">
    <source>
        <dbReference type="ARBA" id="ARBA00004229"/>
    </source>
</evidence>
<proteinExistence type="inferred from homology"/>
<dbReference type="EMBL" id="CM000882">
    <property type="protein sequence ID" value="KQJ98380.1"/>
    <property type="molecule type" value="Genomic_DNA"/>
</dbReference>
<dbReference type="InterPro" id="IPR012675">
    <property type="entry name" value="Beta-grasp_dom_sf"/>
</dbReference>
<feature type="compositionally biased region" description="Basic and acidic residues" evidence="10">
    <location>
        <begin position="29"/>
        <end position="50"/>
    </location>
</feature>
<keyword evidence="8" id="KW-0411">Iron-sulfur</keyword>
<dbReference type="Gene3D" id="3.10.20.30">
    <property type="match status" value="1"/>
</dbReference>
<protein>
    <recommendedName>
        <fullName evidence="11">2Fe-2S ferredoxin-type domain-containing protein</fullName>
    </recommendedName>
</protein>
<dbReference type="AlphaFoldDB" id="A0A0Q3FJR3"/>
<evidence type="ECO:0000256" key="8">
    <source>
        <dbReference type="ARBA" id="ARBA00023014"/>
    </source>
</evidence>
<comment type="similarity">
    <text evidence="2">Belongs to the 2Fe2S plant-type ferredoxin family.</text>
</comment>
<reference evidence="12 13" key="1">
    <citation type="journal article" date="2010" name="Nature">
        <title>Genome sequencing and analysis of the model grass Brachypodium distachyon.</title>
        <authorList>
            <consortium name="International Brachypodium Initiative"/>
        </authorList>
    </citation>
    <scope>NUCLEOTIDE SEQUENCE [LARGE SCALE GENOMIC DNA]</scope>
    <source>
        <strain evidence="12 13">Bd21</strain>
    </source>
</reference>
<evidence type="ECO:0000256" key="5">
    <source>
        <dbReference type="ARBA" id="ARBA00022723"/>
    </source>
</evidence>
<evidence type="ECO:0000256" key="4">
    <source>
        <dbReference type="ARBA" id="ARBA00022714"/>
    </source>
</evidence>
<keyword evidence="6" id="KW-0249">Electron transport</keyword>
<dbReference type="SUPFAM" id="SSF54292">
    <property type="entry name" value="2Fe-2S ferredoxin-like"/>
    <property type="match status" value="1"/>
</dbReference>
<feature type="domain" description="2Fe-2S ferredoxin-type" evidence="11">
    <location>
        <begin position="78"/>
        <end position="133"/>
    </location>
</feature>
<name>A0A0Q3FJR3_BRADI</name>
<evidence type="ECO:0000259" key="11">
    <source>
        <dbReference type="Pfam" id="PF00111"/>
    </source>
</evidence>
<keyword evidence="3" id="KW-0813">Transport</keyword>
<dbReference type="Gramene" id="KQJ98380">
    <property type="protein sequence ID" value="KQJ98380"/>
    <property type="gene ID" value="BRADI_3g36560v3"/>
</dbReference>
<evidence type="ECO:0000256" key="9">
    <source>
        <dbReference type="ARBA" id="ARBA00034078"/>
    </source>
</evidence>
<sequence>MAAAYPVERGASDGHAGKGPALSEAGQGDARRPDLEQQGDGHEEEGRVDEQQPVARGRRPRPTRGRCWRTWSGNLAPPTPQYILHTVEAQDIKLPFECRHGCCTSCVVRIKSGQIRQPEALGISAELREKGYGCYVLATHPPMLKLRFKMKMRRAHLLSYIVN</sequence>
<evidence type="ECO:0000256" key="3">
    <source>
        <dbReference type="ARBA" id="ARBA00022448"/>
    </source>
</evidence>
<keyword evidence="14" id="KW-1185">Reference proteome</keyword>
<dbReference type="CDD" id="cd00207">
    <property type="entry name" value="fer2"/>
    <property type="match status" value="1"/>
</dbReference>
<evidence type="ECO:0000313" key="13">
    <source>
        <dbReference type="EnsemblPlants" id="KQJ98380"/>
    </source>
</evidence>
<dbReference type="PANTHER" id="PTHR43112">
    <property type="entry name" value="FERREDOXIN"/>
    <property type="match status" value="1"/>
</dbReference>
<dbReference type="InterPro" id="IPR001041">
    <property type="entry name" value="2Fe-2S_ferredoxin-type"/>
</dbReference>
<dbReference type="ExpressionAtlas" id="A0A0Q3FJR3">
    <property type="expression patterns" value="baseline"/>
</dbReference>
<dbReference type="STRING" id="15368.A0A0Q3FJR3"/>
<dbReference type="GO" id="GO:0009507">
    <property type="term" value="C:chloroplast"/>
    <property type="evidence" value="ECO:0000318"/>
    <property type="project" value="GO_Central"/>
</dbReference>
<accession>A0A0Q3FJR3</accession>
<dbReference type="Proteomes" id="UP000008810">
    <property type="component" value="Chromosome 3"/>
</dbReference>
<keyword evidence="5" id="KW-0479">Metal-binding</keyword>
<organism evidence="12">
    <name type="scientific">Brachypodium distachyon</name>
    <name type="common">Purple false brome</name>
    <name type="synonym">Trachynia distachya</name>
    <dbReference type="NCBI Taxonomy" id="15368"/>
    <lineage>
        <taxon>Eukaryota</taxon>
        <taxon>Viridiplantae</taxon>
        <taxon>Streptophyta</taxon>
        <taxon>Embryophyta</taxon>
        <taxon>Tracheophyta</taxon>
        <taxon>Spermatophyta</taxon>
        <taxon>Magnoliopsida</taxon>
        <taxon>Liliopsida</taxon>
        <taxon>Poales</taxon>
        <taxon>Poaceae</taxon>
        <taxon>BOP clade</taxon>
        <taxon>Pooideae</taxon>
        <taxon>Stipodae</taxon>
        <taxon>Brachypodieae</taxon>
        <taxon>Brachypodium</taxon>
    </lineage>
</organism>
<comment type="cofactor">
    <cofactor evidence="9">
        <name>[2Fe-2S] cluster</name>
        <dbReference type="ChEBI" id="CHEBI:190135"/>
    </cofactor>
</comment>
<dbReference type="PANTHER" id="PTHR43112:SF10">
    <property type="entry name" value="FERREDOXIN C 2, CHLOROPLASTIC"/>
    <property type="match status" value="1"/>
</dbReference>
<reference evidence="12" key="2">
    <citation type="submission" date="2017-06" db="EMBL/GenBank/DDBJ databases">
        <title>WGS assembly of Brachypodium distachyon.</title>
        <authorList>
            <consortium name="The International Brachypodium Initiative"/>
            <person name="Lucas S."/>
            <person name="Harmon-Smith M."/>
            <person name="Lail K."/>
            <person name="Tice H."/>
            <person name="Grimwood J."/>
            <person name="Bruce D."/>
            <person name="Barry K."/>
            <person name="Shu S."/>
            <person name="Lindquist E."/>
            <person name="Wang M."/>
            <person name="Pitluck S."/>
            <person name="Vogel J.P."/>
            <person name="Garvin D.F."/>
            <person name="Mockler T.C."/>
            <person name="Schmutz J."/>
            <person name="Rokhsar D."/>
            <person name="Bevan M.W."/>
        </authorList>
    </citation>
    <scope>NUCLEOTIDE SEQUENCE</scope>
    <source>
        <strain evidence="12">Bd21</strain>
    </source>
</reference>
<keyword evidence="7" id="KW-0408">Iron</keyword>
<comment type="subcellular location">
    <subcellularLocation>
        <location evidence="1">Plastid</location>
        <location evidence="1">Chloroplast</location>
    </subcellularLocation>
</comment>
<dbReference type="EnsemblPlants" id="KQJ98380">
    <property type="protein sequence ID" value="KQJ98380"/>
    <property type="gene ID" value="BRADI_3g36560v3"/>
</dbReference>
<keyword evidence="4" id="KW-0001">2Fe-2S</keyword>
<dbReference type="InParanoid" id="A0A0Q3FJR3"/>
<gene>
    <name evidence="12" type="ORF">BRADI_3g36560v3</name>
</gene>
<dbReference type="GO" id="GO:0046872">
    <property type="term" value="F:metal ion binding"/>
    <property type="evidence" value="ECO:0007669"/>
    <property type="project" value="UniProtKB-KW"/>
</dbReference>
<dbReference type="OrthoDB" id="1885901at2759"/>
<dbReference type="InterPro" id="IPR036010">
    <property type="entry name" value="2Fe-2S_ferredoxin-like_sf"/>
</dbReference>
<evidence type="ECO:0000313" key="14">
    <source>
        <dbReference type="Proteomes" id="UP000008810"/>
    </source>
</evidence>
<dbReference type="Pfam" id="PF00111">
    <property type="entry name" value="Fer2"/>
    <property type="match status" value="1"/>
</dbReference>
<evidence type="ECO:0000256" key="10">
    <source>
        <dbReference type="SAM" id="MobiDB-lite"/>
    </source>
</evidence>
<evidence type="ECO:0000256" key="2">
    <source>
        <dbReference type="ARBA" id="ARBA00007874"/>
    </source>
</evidence>
<feature type="region of interest" description="Disordered" evidence="10">
    <location>
        <begin position="1"/>
        <end position="70"/>
    </location>
</feature>
<evidence type="ECO:0000256" key="6">
    <source>
        <dbReference type="ARBA" id="ARBA00022982"/>
    </source>
</evidence>
<evidence type="ECO:0000256" key="7">
    <source>
        <dbReference type="ARBA" id="ARBA00023004"/>
    </source>
</evidence>
<evidence type="ECO:0000313" key="12">
    <source>
        <dbReference type="EMBL" id="KQJ98380.1"/>
    </source>
</evidence>
<dbReference type="GO" id="GO:0051537">
    <property type="term" value="F:2 iron, 2 sulfur cluster binding"/>
    <property type="evidence" value="ECO:0007669"/>
    <property type="project" value="UniProtKB-KW"/>
</dbReference>